<dbReference type="InterPro" id="IPR023885">
    <property type="entry name" value="4Fe4S-binding_SPASM_dom"/>
</dbReference>
<dbReference type="Pfam" id="PF04055">
    <property type="entry name" value="Radical_SAM"/>
    <property type="match status" value="1"/>
</dbReference>
<dbReference type="PROSITE" id="PS51918">
    <property type="entry name" value="RADICAL_SAM"/>
    <property type="match status" value="1"/>
</dbReference>
<dbReference type="SFLD" id="SFLDG01067">
    <property type="entry name" value="SPASM/twitch_domain_containing"/>
    <property type="match status" value="1"/>
</dbReference>
<keyword evidence="9" id="KW-1185">Reference proteome</keyword>
<dbReference type="Gene3D" id="3.20.20.70">
    <property type="entry name" value="Aldolase class I"/>
    <property type="match status" value="1"/>
</dbReference>
<dbReference type="InterPro" id="IPR006638">
    <property type="entry name" value="Elp3/MiaA/NifB-like_rSAM"/>
</dbReference>
<organism evidence="8 9">
    <name type="scientific">Pendulispora brunnea</name>
    <dbReference type="NCBI Taxonomy" id="2905690"/>
    <lineage>
        <taxon>Bacteria</taxon>
        <taxon>Pseudomonadati</taxon>
        <taxon>Myxococcota</taxon>
        <taxon>Myxococcia</taxon>
        <taxon>Myxococcales</taxon>
        <taxon>Sorangiineae</taxon>
        <taxon>Pendulisporaceae</taxon>
        <taxon>Pendulispora</taxon>
    </lineage>
</organism>
<evidence type="ECO:0000256" key="5">
    <source>
        <dbReference type="ARBA" id="ARBA00023004"/>
    </source>
</evidence>
<evidence type="ECO:0000256" key="1">
    <source>
        <dbReference type="ARBA" id="ARBA00001966"/>
    </source>
</evidence>
<dbReference type="SFLD" id="SFLDG01386">
    <property type="entry name" value="main_SPASM_domain-containing"/>
    <property type="match status" value="1"/>
</dbReference>
<keyword evidence="4" id="KW-0479">Metal-binding</keyword>
<keyword evidence="5" id="KW-0408">Iron</keyword>
<dbReference type="EMBL" id="CP089982">
    <property type="protein sequence ID" value="WXA95342.1"/>
    <property type="molecule type" value="Genomic_DNA"/>
</dbReference>
<proteinExistence type="predicted"/>
<evidence type="ECO:0000256" key="4">
    <source>
        <dbReference type="ARBA" id="ARBA00022723"/>
    </source>
</evidence>
<dbReference type="InterPro" id="IPR058240">
    <property type="entry name" value="rSAM_sf"/>
</dbReference>
<dbReference type="PANTHER" id="PTHR11228">
    <property type="entry name" value="RADICAL SAM DOMAIN PROTEIN"/>
    <property type="match status" value="1"/>
</dbReference>
<dbReference type="InterPro" id="IPR050377">
    <property type="entry name" value="Radical_SAM_PqqE_MftC-like"/>
</dbReference>
<dbReference type="NCBIfam" id="TIGR04085">
    <property type="entry name" value="rSAM_more_4Fe4S"/>
    <property type="match status" value="1"/>
</dbReference>
<dbReference type="InterPro" id="IPR013785">
    <property type="entry name" value="Aldolase_TIM"/>
</dbReference>
<sequence length="412" mass="45156">MESLANRRAAYAVWELTLKCNLACGHCGSRAGARRDDELSTEEALDLVRQLAEAGITEVTIEGGEAFLRADWLTIARAITDHGMFCSMVTGGYGISRETARRMKEAGIGAVSVSVDGLEATHDRIRGRQGSFRFCFESLGHFEAVGLESNANTQINRLSAPELPELYERLRDAGIQAWQIQFTTPMGNAADRAWLLLQPAELDDVYRMLARIGRRAQAEGQVVLVPGNNIGYFGPYDATIFAANGGRKWFGCTAGLAVLGIHADGSIKGCPTLPSEYIGGNVREKSLDEILESRELTFNMGAGTPEGMSHLWGFCQTCPHARSCRGGCSQTATVVLGRRGNNPYCHSRALDLRKRGLRERVVPRLLAIGKPFDHGAFQLIEEPLDAPWPPDDPHHFTSERVAWPPGWEAWAC</sequence>
<evidence type="ECO:0000256" key="6">
    <source>
        <dbReference type="ARBA" id="ARBA00023014"/>
    </source>
</evidence>
<feature type="domain" description="Radical SAM core" evidence="7">
    <location>
        <begin position="6"/>
        <end position="215"/>
    </location>
</feature>
<accession>A0ABZ2K9H3</accession>
<dbReference type="Pfam" id="PF13186">
    <property type="entry name" value="SPASM"/>
    <property type="match status" value="1"/>
</dbReference>
<dbReference type="RefSeq" id="WP_394845949.1">
    <property type="nucleotide sequence ID" value="NZ_CP089982.1"/>
</dbReference>
<evidence type="ECO:0000313" key="8">
    <source>
        <dbReference type="EMBL" id="WXA95342.1"/>
    </source>
</evidence>
<dbReference type="SFLD" id="SFLDS00029">
    <property type="entry name" value="Radical_SAM"/>
    <property type="match status" value="1"/>
</dbReference>
<dbReference type="PIRSF" id="PIRSF037420">
    <property type="entry name" value="PQQ_syn_pqqE"/>
    <property type="match status" value="1"/>
</dbReference>
<name>A0ABZ2K9H3_9BACT</name>
<dbReference type="Proteomes" id="UP001379533">
    <property type="component" value="Chromosome"/>
</dbReference>
<dbReference type="InterPro" id="IPR007197">
    <property type="entry name" value="rSAM"/>
</dbReference>
<keyword evidence="2" id="KW-0004">4Fe-4S</keyword>
<keyword evidence="6" id="KW-0411">Iron-sulfur</keyword>
<dbReference type="CDD" id="cd01335">
    <property type="entry name" value="Radical_SAM"/>
    <property type="match status" value="1"/>
</dbReference>
<dbReference type="SMART" id="SM00729">
    <property type="entry name" value="Elp3"/>
    <property type="match status" value="1"/>
</dbReference>
<evidence type="ECO:0000256" key="3">
    <source>
        <dbReference type="ARBA" id="ARBA00022691"/>
    </source>
</evidence>
<protein>
    <submittedName>
        <fullName evidence="8">Radical SAM protein</fullName>
    </submittedName>
</protein>
<dbReference type="SUPFAM" id="SSF102114">
    <property type="entry name" value="Radical SAM enzymes"/>
    <property type="match status" value="1"/>
</dbReference>
<dbReference type="InterPro" id="IPR017200">
    <property type="entry name" value="PqqE-like"/>
</dbReference>
<evidence type="ECO:0000259" key="7">
    <source>
        <dbReference type="PROSITE" id="PS51918"/>
    </source>
</evidence>
<reference evidence="8 9" key="1">
    <citation type="submission" date="2021-12" db="EMBL/GenBank/DDBJ databases">
        <title>Discovery of the Pendulisporaceae a myxobacterial family with distinct sporulation behavior and unique specialized metabolism.</title>
        <authorList>
            <person name="Garcia R."/>
            <person name="Popoff A."/>
            <person name="Bader C.D."/>
            <person name="Loehr J."/>
            <person name="Walesch S."/>
            <person name="Walt C."/>
            <person name="Boldt J."/>
            <person name="Bunk B."/>
            <person name="Haeckl F.J.F.P.J."/>
            <person name="Gunesch A.P."/>
            <person name="Birkelbach J."/>
            <person name="Nuebel U."/>
            <person name="Pietschmann T."/>
            <person name="Bach T."/>
            <person name="Mueller R."/>
        </authorList>
    </citation>
    <scope>NUCLEOTIDE SEQUENCE [LARGE SCALE GENOMIC DNA]</scope>
    <source>
        <strain evidence="8 9">MSr12523</strain>
    </source>
</reference>
<evidence type="ECO:0000256" key="2">
    <source>
        <dbReference type="ARBA" id="ARBA00022485"/>
    </source>
</evidence>
<keyword evidence="3" id="KW-0949">S-adenosyl-L-methionine</keyword>
<comment type="cofactor">
    <cofactor evidence="1">
        <name>[4Fe-4S] cluster</name>
        <dbReference type="ChEBI" id="CHEBI:49883"/>
    </cofactor>
</comment>
<dbReference type="PANTHER" id="PTHR11228:SF22">
    <property type="entry name" value="PEPTIDE BIOSYNTHESIS PROTEIN YYDG-RELATED"/>
    <property type="match status" value="1"/>
</dbReference>
<gene>
    <name evidence="8" type="ORF">LZC95_00615</name>
</gene>
<evidence type="ECO:0000313" key="9">
    <source>
        <dbReference type="Proteomes" id="UP001379533"/>
    </source>
</evidence>